<dbReference type="Gene3D" id="1.10.630.10">
    <property type="entry name" value="Cytochrome P450"/>
    <property type="match status" value="1"/>
</dbReference>
<name>A0A2H9T2H2_9ZZZZ</name>
<dbReference type="GO" id="GO:0005506">
    <property type="term" value="F:iron ion binding"/>
    <property type="evidence" value="ECO:0007669"/>
    <property type="project" value="InterPro"/>
</dbReference>
<evidence type="ECO:0000256" key="2">
    <source>
        <dbReference type="ARBA" id="ARBA00010617"/>
    </source>
</evidence>
<accession>A0A2H9T2H2</accession>
<evidence type="ECO:0000256" key="1">
    <source>
        <dbReference type="ARBA" id="ARBA00001971"/>
    </source>
</evidence>
<dbReference type="GO" id="GO:0016705">
    <property type="term" value="F:oxidoreductase activity, acting on paired donors, with incorporation or reduction of molecular oxygen"/>
    <property type="evidence" value="ECO:0007669"/>
    <property type="project" value="InterPro"/>
</dbReference>
<organism evidence="4">
    <name type="scientific">invertebrate metagenome</name>
    <dbReference type="NCBI Taxonomy" id="1711999"/>
    <lineage>
        <taxon>unclassified sequences</taxon>
        <taxon>metagenomes</taxon>
        <taxon>organismal metagenomes</taxon>
    </lineage>
</organism>
<dbReference type="Pfam" id="PF00067">
    <property type="entry name" value="p450"/>
    <property type="match status" value="2"/>
</dbReference>
<comment type="similarity">
    <text evidence="2">Belongs to the cytochrome P450 family.</text>
</comment>
<feature type="transmembrane region" description="Helical" evidence="3">
    <location>
        <begin position="7"/>
        <end position="27"/>
    </location>
</feature>
<reference evidence="4" key="1">
    <citation type="journal article" date="2017" name="Appl. Environ. Microbiol.">
        <title>Molecular characterization of an Endozoicomonas-like organism causing infection in king scallop Pecten maximus L.</title>
        <authorList>
            <person name="Cano I."/>
            <person name="van Aerle R."/>
            <person name="Ross S."/>
            <person name="Verner-Jeffreys D.W."/>
            <person name="Paley R.K."/>
            <person name="Rimmer G."/>
            <person name="Ryder D."/>
            <person name="Hooper P."/>
            <person name="Stone D."/>
            <person name="Feist S.W."/>
        </authorList>
    </citation>
    <scope>NUCLEOTIDE SEQUENCE</scope>
</reference>
<sequence length="445" mass="50865">MNRLYLLHLYIVLLILNVFSPISYSLLIDAVSLPSPSGYRFPIYHASELGKPKFHKKIEEWVVELETDVVYVKFPIFKHGIVIANGDIIDEVLKARPEKFRRSSKIEVIFSELNINGAFSSEGDDWRSNRRVITEGVKGIDSKLIEPISQRLVDFISQSIDQDQDEFLLPELFNRYTTEVVSVVVFDFDPMYLQLGTLPDLSEKLLRILPLANKRISSVIPTHKIFSDGLSEIVLEVNGLLRNKIRSLRQLDENNKFLERCIKQEMDESHIIANAFTLFVAAQDTTALTMSWGLKYILEYGCLDNLRLLSGEDFKQQFDRLILESMKKNPVAPIIYLEANEKYTTEAKNDNGQNITIDKGMQLILYTGNCKDKKMKSSKFNKHRNFGGGMRICPGMNIAMDEICIGLKQLITHFNIEVINPGDEEGIFDFLVSPGDLRVKFSKIP</sequence>
<protein>
    <recommendedName>
        <fullName evidence="5">Cytochrome P450</fullName>
    </recommendedName>
</protein>
<comment type="caution">
    <text evidence="4">The sequence shown here is derived from an EMBL/GenBank/DDBJ whole genome shotgun (WGS) entry which is preliminary data.</text>
</comment>
<keyword evidence="3" id="KW-0812">Transmembrane</keyword>
<dbReference type="PANTHER" id="PTHR24305">
    <property type="entry name" value="CYTOCHROME P450"/>
    <property type="match status" value="1"/>
</dbReference>
<dbReference type="SUPFAM" id="SSF48264">
    <property type="entry name" value="Cytochrome P450"/>
    <property type="match status" value="1"/>
</dbReference>
<dbReference type="GO" id="GO:0020037">
    <property type="term" value="F:heme binding"/>
    <property type="evidence" value="ECO:0007669"/>
    <property type="project" value="InterPro"/>
</dbReference>
<gene>
    <name evidence="4" type="ORF">CI610_03657</name>
</gene>
<dbReference type="InterPro" id="IPR017972">
    <property type="entry name" value="Cyt_P450_CS"/>
</dbReference>
<dbReference type="PROSITE" id="PS00086">
    <property type="entry name" value="CYTOCHROME_P450"/>
    <property type="match status" value="1"/>
</dbReference>
<dbReference type="InterPro" id="IPR050121">
    <property type="entry name" value="Cytochrome_P450_monoxygenase"/>
</dbReference>
<dbReference type="GO" id="GO:0004497">
    <property type="term" value="F:monooxygenase activity"/>
    <property type="evidence" value="ECO:0007669"/>
    <property type="project" value="InterPro"/>
</dbReference>
<evidence type="ECO:0000313" key="4">
    <source>
        <dbReference type="EMBL" id="PJE77420.1"/>
    </source>
</evidence>
<dbReference type="AlphaFoldDB" id="A0A2H9T2H2"/>
<evidence type="ECO:0000256" key="3">
    <source>
        <dbReference type="SAM" id="Phobius"/>
    </source>
</evidence>
<dbReference type="PANTHER" id="PTHR24305:SF166">
    <property type="entry name" value="CYTOCHROME P450 12A4, MITOCHONDRIAL-RELATED"/>
    <property type="match status" value="1"/>
</dbReference>
<dbReference type="InterPro" id="IPR036396">
    <property type="entry name" value="Cyt_P450_sf"/>
</dbReference>
<evidence type="ECO:0008006" key="5">
    <source>
        <dbReference type="Google" id="ProtNLM"/>
    </source>
</evidence>
<dbReference type="EMBL" id="NSIT01000627">
    <property type="protein sequence ID" value="PJE77420.1"/>
    <property type="molecule type" value="Genomic_DNA"/>
</dbReference>
<dbReference type="PRINTS" id="PR00463">
    <property type="entry name" value="EP450I"/>
</dbReference>
<dbReference type="InterPro" id="IPR002401">
    <property type="entry name" value="Cyt_P450_E_grp-I"/>
</dbReference>
<keyword evidence="3" id="KW-0472">Membrane</keyword>
<keyword evidence="3" id="KW-1133">Transmembrane helix</keyword>
<proteinExistence type="inferred from homology"/>
<comment type="cofactor">
    <cofactor evidence="1">
        <name>heme</name>
        <dbReference type="ChEBI" id="CHEBI:30413"/>
    </cofactor>
</comment>
<dbReference type="InterPro" id="IPR001128">
    <property type="entry name" value="Cyt_P450"/>
</dbReference>